<dbReference type="Proteomes" id="UP000887159">
    <property type="component" value="Unassembled WGS sequence"/>
</dbReference>
<evidence type="ECO:0000313" key="1">
    <source>
        <dbReference type="EMBL" id="GFX86629.1"/>
    </source>
</evidence>
<dbReference type="AlphaFoldDB" id="A0A8X6R5U4"/>
<dbReference type="EMBL" id="BMAU01021012">
    <property type="protein sequence ID" value="GFX86629.1"/>
    <property type="molecule type" value="Genomic_DNA"/>
</dbReference>
<evidence type="ECO:0000313" key="2">
    <source>
        <dbReference type="Proteomes" id="UP000887159"/>
    </source>
</evidence>
<protein>
    <submittedName>
        <fullName evidence="1">Uncharacterized protein</fullName>
    </submittedName>
</protein>
<organism evidence="1 2">
    <name type="scientific">Trichonephila clavipes</name>
    <name type="common">Golden silk orbweaver</name>
    <name type="synonym">Nephila clavipes</name>
    <dbReference type="NCBI Taxonomy" id="2585209"/>
    <lineage>
        <taxon>Eukaryota</taxon>
        <taxon>Metazoa</taxon>
        <taxon>Ecdysozoa</taxon>
        <taxon>Arthropoda</taxon>
        <taxon>Chelicerata</taxon>
        <taxon>Arachnida</taxon>
        <taxon>Araneae</taxon>
        <taxon>Araneomorphae</taxon>
        <taxon>Entelegynae</taxon>
        <taxon>Araneoidea</taxon>
        <taxon>Nephilidae</taxon>
        <taxon>Trichonephila</taxon>
    </lineage>
</organism>
<comment type="caution">
    <text evidence="1">The sequence shown here is derived from an EMBL/GenBank/DDBJ whole genome shotgun (WGS) entry which is preliminary data.</text>
</comment>
<name>A0A8X6R5U4_TRICX</name>
<proteinExistence type="predicted"/>
<gene>
    <name evidence="1" type="primary">AVEN_8583_1</name>
    <name evidence="1" type="ORF">TNCV_1994911</name>
</gene>
<reference evidence="1" key="1">
    <citation type="submission" date="2020-08" db="EMBL/GenBank/DDBJ databases">
        <title>Multicomponent nature underlies the extraordinary mechanical properties of spider dragline silk.</title>
        <authorList>
            <person name="Kono N."/>
            <person name="Nakamura H."/>
            <person name="Mori M."/>
            <person name="Yoshida Y."/>
            <person name="Ohtoshi R."/>
            <person name="Malay A.D."/>
            <person name="Moran D.A.P."/>
            <person name="Tomita M."/>
            <person name="Numata K."/>
            <person name="Arakawa K."/>
        </authorList>
    </citation>
    <scope>NUCLEOTIDE SEQUENCE</scope>
</reference>
<keyword evidence="2" id="KW-1185">Reference proteome</keyword>
<accession>A0A8X6R5U4</accession>
<sequence length="328" mass="38726">MSLKTFYRLIDSSSDIVVRCPVCFESMTFGHYYHQHALKEHSLKNRKECVFFMGLKSWLHGQRMKRENVKHVVECLKSFVNPQNNAATVKNYEDLEEEICDYQTFVSIPRDMLGRSTNMDNAILYESVFEKPEMWRIDGVLFSESSGLGKDVYGIVQRYLKKDLKWFHVMVKHDAFQIFCHEMEKIQNEIVVLPFWCLCDGSMAGIAKVQHRHMIIACELQGQFEFVFQRKFRYNIPNGQAKKRIPIENVFHLVRTIAYLSRQRASCDERIFKNLKESNQTSHFYINRPMHEHSIAFLCTLFSNGIEKLLLEQNRSKNVVNWKKQPCV</sequence>